<dbReference type="AlphaFoldDB" id="A0A7C0U3B0"/>
<reference evidence="2" key="1">
    <citation type="journal article" date="2020" name="mSystems">
        <title>Genome- and Community-Level Interaction Insights into Carbon Utilization and Element Cycling Functions of Hydrothermarchaeota in Hydrothermal Sediment.</title>
        <authorList>
            <person name="Zhou Z."/>
            <person name="Liu Y."/>
            <person name="Xu W."/>
            <person name="Pan J."/>
            <person name="Luo Z.H."/>
            <person name="Li M."/>
        </authorList>
    </citation>
    <scope>NUCLEOTIDE SEQUENCE [LARGE SCALE GENOMIC DNA]</scope>
    <source>
        <strain evidence="2">HyVt-233</strain>
    </source>
</reference>
<dbReference type="EMBL" id="DRBS01000269">
    <property type="protein sequence ID" value="HDD44643.1"/>
    <property type="molecule type" value="Genomic_DNA"/>
</dbReference>
<dbReference type="SUPFAM" id="SSF53335">
    <property type="entry name" value="S-adenosyl-L-methionine-dependent methyltransferases"/>
    <property type="match status" value="1"/>
</dbReference>
<name>A0A7C0U3B0_DESA2</name>
<dbReference type="GO" id="GO:0008757">
    <property type="term" value="F:S-adenosylmethionine-dependent methyltransferase activity"/>
    <property type="evidence" value="ECO:0007669"/>
    <property type="project" value="InterPro"/>
</dbReference>
<comment type="caution">
    <text evidence="2">The sequence shown here is derived from an EMBL/GenBank/DDBJ whole genome shotgun (WGS) entry which is preliminary data.</text>
</comment>
<dbReference type="PANTHER" id="PTHR43591">
    <property type="entry name" value="METHYLTRANSFERASE"/>
    <property type="match status" value="1"/>
</dbReference>
<dbReference type="InterPro" id="IPR013216">
    <property type="entry name" value="Methyltransf_11"/>
</dbReference>
<accession>A0A7C0U3B0</accession>
<feature type="domain" description="Methyltransferase type 11" evidence="1">
    <location>
        <begin position="58"/>
        <end position="143"/>
    </location>
</feature>
<keyword evidence="2" id="KW-0489">Methyltransferase</keyword>
<dbReference type="Proteomes" id="UP000886289">
    <property type="component" value="Unassembled WGS sequence"/>
</dbReference>
<organism evidence="2">
    <name type="scientific">Desulfofervidus auxilii</name>
    <dbReference type="NCBI Taxonomy" id="1621989"/>
    <lineage>
        <taxon>Bacteria</taxon>
        <taxon>Pseudomonadati</taxon>
        <taxon>Thermodesulfobacteriota</taxon>
        <taxon>Candidatus Desulfofervidia</taxon>
        <taxon>Candidatus Desulfofervidales</taxon>
        <taxon>Candidatus Desulfofervidaceae</taxon>
        <taxon>Candidatus Desulfofervidus</taxon>
    </lineage>
</organism>
<dbReference type="Pfam" id="PF08241">
    <property type="entry name" value="Methyltransf_11"/>
    <property type="match status" value="1"/>
</dbReference>
<dbReference type="Gene3D" id="3.40.50.150">
    <property type="entry name" value="Vaccinia Virus protein VP39"/>
    <property type="match status" value="1"/>
</dbReference>
<protein>
    <submittedName>
        <fullName evidence="2">Class I SAM-dependent methyltransferase</fullName>
    </submittedName>
</protein>
<dbReference type="GO" id="GO:0032259">
    <property type="term" value="P:methylation"/>
    <property type="evidence" value="ECO:0007669"/>
    <property type="project" value="UniProtKB-KW"/>
</dbReference>
<dbReference type="InterPro" id="IPR029063">
    <property type="entry name" value="SAM-dependent_MTases_sf"/>
</dbReference>
<evidence type="ECO:0000313" key="2">
    <source>
        <dbReference type="EMBL" id="HDD44643.1"/>
    </source>
</evidence>
<gene>
    <name evidence="2" type="ORF">ENG63_07280</name>
</gene>
<proteinExistence type="predicted"/>
<evidence type="ECO:0000259" key="1">
    <source>
        <dbReference type="Pfam" id="PF08241"/>
    </source>
</evidence>
<dbReference type="CDD" id="cd02440">
    <property type="entry name" value="AdoMet_MTases"/>
    <property type="match status" value="1"/>
</dbReference>
<sequence>MLRDILKRWWVIKMEEVKLLMQDETSRKYFSRSTKRIANLFIKNILKTLKEFNAKSILDIGCGTGYITKKIKDSLDVEIVGCDINTNRLSIASKLFGEELVTADITELPFKDSSFDAVIALEIIEHLNDVNAAISEIKRVSKNYVIITVPNEPFFRLANFLRGKNIKTFGNIPDHIHQFNKHSLEKALSKHFSKVQVKNNAIFWIMAISELYEERI</sequence>
<keyword evidence="2" id="KW-0808">Transferase</keyword>